<sequence>MSSKVEERVVTTTRRHADPAPQAPSLTSRWISRLAVDKVGAVYVWLAIIAVFSIWVPDTFPNLTTAKQILNANAITGLAALSVTIPLAARVFDLSFALNMTLCGVAVTHLVVDGVPLVAAVVVGLLVGLLVGLINATVVVGMKIDSFIATLATGSLLQALVTWITNDTPISDARLAGAFSKIGQTTIVGITLPVLYFAVVAVGIWYLLEHTATGRRLYAVGFNPEAARLAGVRVARLQFASLVTSGVLSGAAGIVLASILGGGSPTAGTPYLLPGFAAVFLGATQLKNGRFNAGGTVIAVLLLGTGVTGLGLANAPQWSGSFFVGVVLIAALTVTGLQRRTTLAARPTEPEPDSDAAVPA</sequence>
<dbReference type="InterPro" id="IPR001851">
    <property type="entry name" value="ABC_transp_permease"/>
</dbReference>
<dbReference type="Proteomes" id="UP000279994">
    <property type="component" value="Unassembled WGS sequence"/>
</dbReference>
<evidence type="ECO:0000313" key="10">
    <source>
        <dbReference type="EMBL" id="RNM17397.1"/>
    </source>
</evidence>
<accession>A0A3N0GY68</accession>
<dbReference type="OrthoDB" id="3468954at2"/>
<protein>
    <submittedName>
        <fullName evidence="10">ABC transporter permease</fullName>
    </submittedName>
</protein>
<feature type="transmembrane region" description="Helical" evidence="9">
    <location>
        <begin position="39"/>
        <end position="57"/>
    </location>
</feature>
<evidence type="ECO:0000256" key="6">
    <source>
        <dbReference type="ARBA" id="ARBA00022989"/>
    </source>
</evidence>
<dbReference type="GO" id="GO:0005886">
    <property type="term" value="C:plasma membrane"/>
    <property type="evidence" value="ECO:0007669"/>
    <property type="project" value="UniProtKB-SubCell"/>
</dbReference>
<keyword evidence="5 9" id="KW-0812">Transmembrane</keyword>
<dbReference type="CDD" id="cd06579">
    <property type="entry name" value="TM_PBP1_transp_AraH_like"/>
    <property type="match status" value="1"/>
</dbReference>
<feature type="transmembrane region" description="Helical" evidence="9">
    <location>
        <begin position="118"/>
        <end position="140"/>
    </location>
</feature>
<evidence type="ECO:0000256" key="2">
    <source>
        <dbReference type="ARBA" id="ARBA00022448"/>
    </source>
</evidence>
<evidence type="ECO:0000256" key="3">
    <source>
        <dbReference type="ARBA" id="ARBA00022475"/>
    </source>
</evidence>
<keyword evidence="4" id="KW-0997">Cell inner membrane</keyword>
<gene>
    <name evidence="10" type="ORF">EFL26_01000</name>
</gene>
<keyword evidence="7 9" id="KW-0472">Membrane</keyword>
<organism evidence="10 11">
    <name type="scientific">Nocardioides pocheonensis</name>
    <dbReference type="NCBI Taxonomy" id="661485"/>
    <lineage>
        <taxon>Bacteria</taxon>
        <taxon>Bacillati</taxon>
        <taxon>Actinomycetota</taxon>
        <taxon>Actinomycetes</taxon>
        <taxon>Propionibacteriales</taxon>
        <taxon>Nocardioidaceae</taxon>
        <taxon>Nocardioides</taxon>
    </lineage>
</organism>
<feature type="region of interest" description="Disordered" evidence="8">
    <location>
        <begin position="341"/>
        <end position="360"/>
    </location>
</feature>
<name>A0A3N0GY68_9ACTN</name>
<keyword evidence="2" id="KW-0813">Transport</keyword>
<comment type="caution">
    <text evidence="10">The sequence shown here is derived from an EMBL/GenBank/DDBJ whole genome shotgun (WGS) entry which is preliminary data.</text>
</comment>
<comment type="subcellular location">
    <subcellularLocation>
        <location evidence="1">Cell membrane</location>
        <topology evidence="1">Multi-pass membrane protein</topology>
    </subcellularLocation>
</comment>
<dbReference type="Pfam" id="PF02653">
    <property type="entry name" value="BPD_transp_2"/>
    <property type="match status" value="1"/>
</dbReference>
<feature type="transmembrane region" description="Helical" evidence="9">
    <location>
        <begin position="318"/>
        <end position="337"/>
    </location>
</feature>
<feature type="region of interest" description="Disordered" evidence="8">
    <location>
        <begin position="1"/>
        <end position="24"/>
    </location>
</feature>
<evidence type="ECO:0000256" key="4">
    <source>
        <dbReference type="ARBA" id="ARBA00022519"/>
    </source>
</evidence>
<dbReference type="AlphaFoldDB" id="A0A3N0GY68"/>
<keyword evidence="3" id="KW-1003">Cell membrane</keyword>
<feature type="transmembrane region" description="Helical" evidence="9">
    <location>
        <begin position="291"/>
        <end position="312"/>
    </location>
</feature>
<evidence type="ECO:0000256" key="8">
    <source>
        <dbReference type="SAM" id="MobiDB-lite"/>
    </source>
</evidence>
<proteinExistence type="predicted"/>
<evidence type="ECO:0000256" key="1">
    <source>
        <dbReference type="ARBA" id="ARBA00004651"/>
    </source>
</evidence>
<keyword evidence="11" id="KW-1185">Reference proteome</keyword>
<dbReference type="GO" id="GO:0022857">
    <property type="term" value="F:transmembrane transporter activity"/>
    <property type="evidence" value="ECO:0007669"/>
    <property type="project" value="InterPro"/>
</dbReference>
<evidence type="ECO:0000313" key="11">
    <source>
        <dbReference type="Proteomes" id="UP000279994"/>
    </source>
</evidence>
<dbReference type="EMBL" id="RJSF01000003">
    <property type="protein sequence ID" value="RNM17397.1"/>
    <property type="molecule type" value="Genomic_DNA"/>
</dbReference>
<reference evidence="10 11" key="1">
    <citation type="submission" date="2018-11" db="EMBL/GenBank/DDBJ databases">
        <authorList>
            <person name="Li F."/>
        </authorList>
    </citation>
    <scope>NUCLEOTIDE SEQUENCE [LARGE SCALE GENOMIC DNA]</scope>
    <source>
        <strain evidence="10 11">Gsoil 818</strain>
    </source>
</reference>
<dbReference type="PANTHER" id="PTHR32196:SF21">
    <property type="entry name" value="ABC TRANSPORTER PERMEASE PROTEIN YPHD-RELATED"/>
    <property type="match status" value="1"/>
</dbReference>
<dbReference type="PANTHER" id="PTHR32196">
    <property type="entry name" value="ABC TRANSPORTER PERMEASE PROTEIN YPHD-RELATED-RELATED"/>
    <property type="match status" value="1"/>
</dbReference>
<keyword evidence="6 9" id="KW-1133">Transmembrane helix</keyword>
<feature type="transmembrane region" description="Helical" evidence="9">
    <location>
        <begin position="69"/>
        <end position="89"/>
    </location>
</feature>
<feature type="transmembrane region" description="Helical" evidence="9">
    <location>
        <begin position="239"/>
        <end position="261"/>
    </location>
</feature>
<evidence type="ECO:0000256" key="5">
    <source>
        <dbReference type="ARBA" id="ARBA00022692"/>
    </source>
</evidence>
<evidence type="ECO:0000256" key="9">
    <source>
        <dbReference type="SAM" id="Phobius"/>
    </source>
</evidence>
<feature type="transmembrane region" description="Helical" evidence="9">
    <location>
        <begin position="147"/>
        <end position="165"/>
    </location>
</feature>
<feature type="transmembrane region" description="Helical" evidence="9">
    <location>
        <begin position="185"/>
        <end position="208"/>
    </location>
</feature>
<evidence type="ECO:0000256" key="7">
    <source>
        <dbReference type="ARBA" id="ARBA00023136"/>
    </source>
</evidence>
<feature type="transmembrane region" description="Helical" evidence="9">
    <location>
        <begin position="267"/>
        <end position="284"/>
    </location>
</feature>